<reference evidence="3" key="1">
    <citation type="submission" date="2021-01" db="EMBL/GenBank/DDBJ databases">
        <authorList>
            <consortium name="Genoscope - CEA"/>
            <person name="William W."/>
        </authorList>
    </citation>
    <scope>NUCLEOTIDE SEQUENCE</scope>
</reference>
<evidence type="ECO:0000313" key="3">
    <source>
        <dbReference type="EMBL" id="CAD8076391.1"/>
    </source>
</evidence>
<accession>A0A8S1MDM0</accession>
<proteinExistence type="predicted"/>
<dbReference type="AlphaFoldDB" id="A0A8S1MDM0"/>
<feature type="chain" id="PRO_5035902044" evidence="2">
    <location>
        <begin position="17"/>
        <end position="374"/>
    </location>
</feature>
<keyword evidence="2" id="KW-0732">Signal</keyword>
<comment type="caution">
    <text evidence="3">The sequence shown here is derived from an EMBL/GenBank/DDBJ whole genome shotgun (WGS) entry which is preliminary data.</text>
</comment>
<dbReference type="Proteomes" id="UP000688137">
    <property type="component" value="Unassembled WGS sequence"/>
</dbReference>
<sequence length="374" mass="43800">MKVIFTLFLSLLIAQCDKNLNSKIESLLQTQLGHTLLSTAQLALQTNTPLDRIIDTLQDLEDKYQKDQKEEDQENREFQQKCDTDLSDLNTEIDAINRMKVKIQGAIDQLKASIESKKKILNDKNALRKNLKKGMNEVDVIREYQEKIYEEKRGEVGKIIKTLEEVKLVYATKLRTNFLELQTEKTKVQPEVFAEVTKQLVSFGKFKSIGKPFQNIIDFMIQMSKNGNNIGVLRNIIDLSESLIRQIDEIWQVERKAEEERVRWYAEYQKFMNTDFKIYDKEIGELEAQLQSLKDRLAENEKKMDDLNIRLESKEYTKEDRRNECQQAAYDYTQRRTSRQEDRNIVSEVVGLLNVNMRDLKETLAQKMAAGDHI</sequence>
<protein>
    <submittedName>
        <fullName evidence="3">Uncharacterized protein</fullName>
    </submittedName>
</protein>
<keyword evidence="1" id="KW-0175">Coiled coil</keyword>
<organism evidence="3 4">
    <name type="scientific">Paramecium primaurelia</name>
    <dbReference type="NCBI Taxonomy" id="5886"/>
    <lineage>
        <taxon>Eukaryota</taxon>
        <taxon>Sar</taxon>
        <taxon>Alveolata</taxon>
        <taxon>Ciliophora</taxon>
        <taxon>Intramacronucleata</taxon>
        <taxon>Oligohymenophorea</taxon>
        <taxon>Peniculida</taxon>
        <taxon>Parameciidae</taxon>
        <taxon>Paramecium</taxon>
    </lineage>
</organism>
<feature type="coiled-coil region" evidence="1">
    <location>
        <begin position="50"/>
        <end position="81"/>
    </location>
</feature>
<dbReference type="OMA" id="RWYSEYQ"/>
<feature type="coiled-coil region" evidence="1">
    <location>
        <begin position="276"/>
        <end position="317"/>
    </location>
</feature>
<keyword evidence="4" id="KW-1185">Reference proteome</keyword>
<dbReference type="EMBL" id="CAJJDM010000057">
    <property type="protein sequence ID" value="CAD8076391.1"/>
    <property type="molecule type" value="Genomic_DNA"/>
</dbReference>
<evidence type="ECO:0000256" key="1">
    <source>
        <dbReference type="SAM" id="Coils"/>
    </source>
</evidence>
<feature type="signal peptide" evidence="2">
    <location>
        <begin position="1"/>
        <end position="16"/>
    </location>
</feature>
<evidence type="ECO:0000256" key="2">
    <source>
        <dbReference type="SAM" id="SignalP"/>
    </source>
</evidence>
<name>A0A8S1MDM0_PARPR</name>
<evidence type="ECO:0000313" key="4">
    <source>
        <dbReference type="Proteomes" id="UP000688137"/>
    </source>
</evidence>
<gene>
    <name evidence="3" type="ORF">PPRIM_AZ9-3.1.T0560083</name>
</gene>